<protein>
    <submittedName>
        <fullName evidence="1">Uncharacterized protein</fullName>
    </submittedName>
</protein>
<organism evidence="1 2">
    <name type="scientific">Scophthalmus maximus</name>
    <name type="common">Turbot</name>
    <name type="synonym">Psetta maxima</name>
    <dbReference type="NCBI Taxonomy" id="52904"/>
    <lineage>
        <taxon>Eukaryota</taxon>
        <taxon>Metazoa</taxon>
        <taxon>Chordata</taxon>
        <taxon>Craniata</taxon>
        <taxon>Vertebrata</taxon>
        <taxon>Euteleostomi</taxon>
        <taxon>Actinopterygii</taxon>
        <taxon>Neopterygii</taxon>
        <taxon>Teleostei</taxon>
        <taxon>Neoteleostei</taxon>
        <taxon>Acanthomorphata</taxon>
        <taxon>Carangaria</taxon>
        <taxon>Pleuronectiformes</taxon>
        <taxon>Pleuronectoidei</taxon>
        <taxon>Scophthalmidae</taxon>
        <taxon>Scophthalmus</taxon>
    </lineage>
</organism>
<sequence>MSLLLRWNTFFVLRHSSLNKRSFLDATTDASCVDFLLLPDELRTRAMFRMERLKTRSASLLTTLEMTLIEHIEDDSNN</sequence>
<reference evidence="1 2" key="1">
    <citation type="submission" date="2019-06" db="EMBL/GenBank/DDBJ databases">
        <title>Draft genomes of female and male turbot (Scophthalmus maximus).</title>
        <authorList>
            <person name="Xu H."/>
            <person name="Xu X.-W."/>
            <person name="Shao C."/>
            <person name="Chen S."/>
        </authorList>
    </citation>
    <scope>NUCLEOTIDE SEQUENCE [LARGE SCALE GENOMIC DNA]</scope>
    <source>
        <strain evidence="1">Ysfricsl-2016a</strain>
        <tissue evidence="1">Blood</tissue>
    </source>
</reference>
<evidence type="ECO:0000313" key="1">
    <source>
        <dbReference type="EMBL" id="KAF0042717.1"/>
    </source>
</evidence>
<evidence type="ECO:0000313" key="2">
    <source>
        <dbReference type="Proteomes" id="UP000438429"/>
    </source>
</evidence>
<accession>A0A6A4T8P5</accession>
<gene>
    <name evidence="1" type="ORF">F2P81_004054</name>
</gene>
<comment type="caution">
    <text evidence="1">The sequence shown here is derived from an EMBL/GenBank/DDBJ whole genome shotgun (WGS) entry which is preliminary data.</text>
</comment>
<dbReference type="EMBL" id="VEVO01000004">
    <property type="protein sequence ID" value="KAF0042717.1"/>
    <property type="molecule type" value="Genomic_DNA"/>
</dbReference>
<dbReference type="Proteomes" id="UP000438429">
    <property type="component" value="Unassembled WGS sequence"/>
</dbReference>
<proteinExistence type="predicted"/>
<name>A0A6A4T8P5_SCOMX</name>
<dbReference type="AlphaFoldDB" id="A0A6A4T8P5"/>